<dbReference type="AlphaFoldDB" id="F8L4E8"/>
<proteinExistence type="predicted"/>
<organism evidence="1 2">
    <name type="scientific">Simkania negevensis (strain ATCC VR-1471 / DSM 27360 / Z)</name>
    <dbReference type="NCBI Taxonomy" id="331113"/>
    <lineage>
        <taxon>Bacteria</taxon>
        <taxon>Pseudomonadati</taxon>
        <taxon>Chlamydiota</taxon>
        <taxon>Chlamydiia</taxon>
        <taxon>Parachlamydiales</taxon>
        <taxon>Simkaniaceae</taxon>
        <taxon>Simkania</taxon>
    </lineage>
</organism>
<protein>
    <submittedName>
        <fullName evidence="1">Uncharacterized protein</fullName>
    </submittedName>
</protein>
<reference key="1">
    <citation type="journal article" date="2011" name="Mol. Biol. Evol.">
        <title>Unity in variety -- the pan-genome of the Chlamydiae.</title>
        <authorList>
            <person name="Collingro A."/>
            <person name="Tischler P."/>
            <person name="Weinmaier T."/>
            <person name="Penz T."/>
            <person name="Heinz E."/>
            <person name="Brunham R.C."/>
            <person name="Read T.D."/>
            <person name="Bavoil P.M."/>
            <person name="Sachse K."/>
            <person name="Kahane S."/>
            <person name="Friedman M.G."/>
            <person name="Rattei T."/>
            <person name="Myers G.S.A."/>
            <person name="Horn M."/>
        </authorList>
    </citation>
    <scope>NUCLEOTIDE SEQUENCE</scope>
    <source>
        <strain>Z</strain>
    </source>
</reference>
<sequence length="46" mass="5196">MKGSKQGSVAISLNYFNIIPNTAILLIWQEPIDQVMLGFFPLILNF</sequence>
<reference evidence="1 2" key="2">
    <citation type="journal article" date="2011" name="Mol. Biol. Evol.">
        <title>Unity in variety--the pan-genome of the Chlamydiae.</title>
        <authorList>
            <person name="Collingro A."/>
            <person name="Tischler P."/>
            <person name="Weinmaier T."/>
            <person name="Penz T."/>
            <person name="Heinz E."/>
            <person name="Brunham R.C."/>
            <person name="Read T.D."/>
            <person name="Bavoil P.M."/>
            <person name="Sachse K."/>
            <person name="Kahane S."/>
            <person name="Friedman M.G."/>
            <person name="Rattei T."/>
            <person name="Myers G.S."/>
            <person name="Horn M."/>
        </authorList>
    </citation>
    <scope>NUCLEOTIDE SEQUENCE [LARGE SCALE GENOMIC DNA]</scope>
    <source>
        <strain evidence="2">ATCC VR-1471 / Z</strain>
    </source>
</reference>
<dbReference type="HOGENOM" id="CLU_3189041_0_0_0"/>
<dbReference type="EMBL" id="FR872582">
    <property type="protein sequence ID" value="CCB90199.1"/>
    <property type="molecule type" value="Genomic_DNA"/>
</dbReference>
<evidence type="ECO:0000313" key="2">
    <source>
        <dbReference type="Proteomes" id="UP000000496"/>
    </source>
</evidence>
<name>F8L4E8_SIMNZ</name>
<dbReference type="KEGG" id="sng:SNE_A23220"/>
<dbReference type="Proteomes" id="UP000000496">
    <property type="component" value="Chromosome gsn.131"/>
</dbReference>
<dbReference type="RefSeq" id="WP_013944664.1">
    <property type="nucleotide sequence ID" value="NC_015713.1"/>
</dbReference>
<evidence type="ECO:0000313" key="1">
    <source>
        <dbReference type="EMBL" id="CCB90199.1"/>
    </source>
</evidence>
<keyword evidence="2" id="KW-1185">Reference proteome</keyword>
<gene>
    <name evidence="1" type="ordered locus">SNE_A23220</name>
</gene>
<dbReference type="STRING" id="331113.SNE_A23220"/>
<accession>F8L4E8</accession>